<accession>A0A318E8T9</accession>
<keyword evidence="1" id="KW-0732">Signal</keyword>
<feature type="signal peptide" evidence="1">
    <location>
        <begin position="1"/>
        <end position="21"/>
    </location>
</feature>
<dbReference type="AlphaFoldDB" id="A0A318E8T9"/>
<keyword evidence="4" id="KW-1185">Reference proteome</keyword>
<evidence type="ECO:0000259" key="2">
    <source>
        <dbReference type="Pfam" id="PF03886"/>
    </source>
</evidence>
<sequence length="204" mass="21889">MIRLPASIRAACVLAVVSALAACANRAPTQFYTLLAPAEATPVPAESGYAIELLPVVVPEQVDVPQLVLRSGSGALQPVDTRRWAAPLGEELRTALSARLSARLGVRDVYRLASPASLPLYRVRVRVGRFDSVPADYALLDAGWSVERRDDRSVRTCDARYREDVGAGIDALVAGHQQALARLADDIAATLRRFDAGGCPDTRT</sequence>
<dbReference type="RefSeq" id="WP_110264893.1">
    <property type="nucleotide sequence ID" value="NZ_CAWNXA010000004.1"/>
</dbReference>
<evidence type="ECO:0000313" key="4">
    <source>
        <dbReference type="Proteomes" id="UP000248330"/>
    </source>
</evidence>
<dbReference type="OrthoDB" id="5949767at2"/>
<feature type="chain" id="PRO_5016416377" description="ABC-type transport auxiliary lipoprotein component domain-containing protein" evidence="1">
    <location>
        <begin position="22"/>
        <end position="204"/>
    </location>
</feature>
<feature type="domain" description="ABC-type transport auxiliary lipoprotein component" evidence="2">
    <location>
        <begin position="32"/>
        <end position="188"/>
    </location>
</feature>
<dbReference type="Proteomes" id="UP000248330">
    <property type="component" value="Unassembled WGS sequence"/>
</dbReference>
<gene>
    <name evidence="3" type="ORF">C8D93_10486</name>
</gene>
<proteinExistence type="predicted"/>
<comment type="caution">
    <text evidence="3">The sequence shown here is derived from an EMBL/GenBank/DDBJ whole genome shotgun (WGS) entry which is preliminary data.</text>
</comment>
<reference evidence="3 4" key="1">
    <citation type="submission" date="2018-04" db="EMBL/GenBank/DDBJ databases">
        <title>Genomic Encyclopedia of Type Strains, Phase IV (KMG-IV): sequencing the most valuable type-strain genomes for metagenomic binning, comparative biology and taxonomic classification.</title>
        <authorList>
            <person name="Goeker M."/>
        </authorList>
    </citation>
    <scope>NUCLEOTIDE SEQUENCE [LARGE SCALE GENOMIC DNA]</scope>
    <source>
        <strain evidence="3 4">DSM 104150</strain>
    </source>
</reference>
<protein>
    <recommendedName>
        <fullName evidence="2">ABC-type transport auxiliary lipoprotein component domain-containing protein</fullName>
    </recommendedName>
</protein>
<dbReference type="Pfam" id="PF03886">
    <property type="entry name" value="ABC_trans_aux"/>
    <property type="match status" value="1"/>
</dbReference>
<evidence type="ECO:0000313" key="3">
    <source>
        <dbReference type="EMBL" id="PXV68391.1"/>
    </source>
</evidence>
<dbReference type="PROSITE" id="PS51257">
    <property type="entry name" value="PROKAR_LIPOPROTEIN"/>
    <property type="match status" value="1"/>
</dbReference>
<name>A0A318E8T9_9GAMM</name>
<dbReference type="EMBL" id="QICN01000004">
    <property type="protein sequence ID" value="PXV68391.1"/>
    <property type="molecule type" value="Genomic_DNA"/>
</dbReference>
<dbReference type="InterPro" id="IPR005586">
    <property type="entry name" value="ABC_trans_aux"/>
</dbReference>
<organism evidence="3 4">
    <name type="scientific">Sinimarinibacterium flocculans</name>
    <dbReference type="NCBI Taxonomy" id="985250"/>
    <lineage>
        <taxon>Bacteria</taxon>
        <taxon>Pseudomonadati</taxon>
        <taxon>Pseudomonadota</taxon>
        <taxon>Gammaproteobacteria</taxon>
        <taxon>Nevskiales</taxon>
        <taxon>Nevskiaceae</taxon>
        <taxon>Sinimarinibacterium</taxon>
    </lineage>
</organism>
<dbReference type="Gene3D" id="3.40.50.10610">
    <property type="entry name" value="ABC-type transport auxiliary lipoprotein component"/>
    <property type="match status" value="1"/>
</dbReference>
<dbReference type="SUPFAM" id="SSF159594">
    <property type="entry name" value="XCC0632-like"/>
    <property type="match status" value="1"/>
</dbReference>
<evidence type="ECO:0000256" key="1">
    <source>
        <dbReference type="SAM" id="SignalP"/>
    </source>
</evidence>